<protein>
    <submittedName>
        <fullName evidence="5">Histone-lysine methyltransferase Set7</fullName>
    </submittedName>
</protein>
<evidence type="ECO:0000256" key="2">
    <source>
        <dbReference type="ARBA" id="ARBA00038160"/>
    </source>
</evidence>
<dbReference type="GO" id="GO:0052717">
    <property type="term" value="F:tRNA-specific adenosine-34 deaminase activity"/>
    <property type="evidence" value="ECO:0007669"/>
    <property type="project" value="TreeGrafter"/>
</dbReference>
<dbReference type="PANTHER" id="PTHR11079">
    <property type="entry name" value="CYTOSINE DEAMINASE FAMILY MEMBER"/>
    <property type="match status" value="1"/>
</dbReference>
<dbReference type="GO" id="GO:0008033">
    <property type="term" value="P:tRNA processing"/>
    <property type="evidence" value="ECO:0007669"/>
    <property type="project" value="UniProtKB-KW"/>
</dbReference>
<dbReference type="CDD" id="cd10540">
    <property type="entry name" value="SET_SpSet7-like"/>
    <property type="match status" value="1"/>
</dbReference>
<dbReference type="Gene3D" id="2.170.270.10">
    <property type="entry name" value="SET domain"/>
    <property type="match status" value="1"/>
</dbReference>
<gene>
    <name evidence="5" type="ORF">MSAN_01846700</name>
</gene>
<dbReference type="InterPro" id="IPR046341">
    <property type="entry name" value="SET_dom_sf"/>
</dbReference>
<dbReference type="AlphaFoldDB" id="A0A8H7CSU7"/>
<name>A0A8H7CSU7_9AGAR</name>
<feature type="domain" description="SET" evidence="4">
    <location>
        <begin position="6"/>
        <end position="118"/>
    </location>
</feature>
<keyword evidence="5" id="KW-0489">Methyltransferase</keyword>
<dbReference type="EMBL" id="JACAZH010000019">
    <property type="protein sequence ID" value="KAF7346198.1"/>
    <property type="molecule type" value="Genomic_DNA"/>
</dbReference>
<dbReference type="Proteomes" id="UP000623467">
    <property type="component" value="Unassembled WGS sequence"/>
</dbReference>
<dbReference type="GO" id="GO:0005737">
    <property type="term" value="C:cytoplasm"/>
    <property type="evidence" value="ECO:0007669"/>
    <property type="project" value="TreeGrafter"/>
</dbReference>
<dbReference type="InterPro" id="IPR016193">
    <property type="entry name" value="Cytidine_deaminase-like"/>
</dbReference>
<evidence type="ECO:0000256" key="1">
    <source>
        <dbReference type="ARBA" id="ARBA00022694"/>
    </source>
</evidence>
<dbReference type="CDD" id="cd01285">
    <property type="entry name" value="nucleoside_deaminase"/>
    <property type="match status" value="1"/>
</dbReference>
<dbReference type="SUPFAM" id="SSF82199">
    <property type="entry name" value="SET domain"/>
    <property type="match status" value="1"/>
</dbReference>
<dbReference type="SUPFAM" id="SSF53927">
    <property type="entry name" value="Cytidine deaminase-like"/>
    <property type="match status" value="1"/>
</dbReference>
<reference evidence="5" key="1">
    <citation type="submission" date="2020-05" db="EMBL/GenBank/DDBJ databases">
        <title>Mycena genomes resolve the evolution of fungal bioluminescence.</title>
        <authorList>
            <person name="Tsai I.J."/>
        </authorList>
    </citation>
    <scope>NUCLEOTIDE SEQUENCE</scope>
    <source>
        <strain evidence="5">160909Yilan</strain>
    </source>
</reference>
<sequence length="485" mass="53437">MTPNYNPLCIVKNSEGKGRGVFAAHAIAKQTTVESSPVLLFGKEEYEQHGRFTIVDHYAFNWKNGSKALALGLGTATTYLWFSKFPNLSYAIDPSNDLIHYTATRDIEPDEELCIYYGSKLWFDPVESVGTSDPQENEDGWGGLSSVNLNSTENGLPSFFHGSVDAVVPEEDLPFERFKPLPDEETAGTIRTLQAWAVDVPDPRSIGPMLKWLRRSELDATELGHLKRVRKHGDKSTFLLSVSSEPPSLPEDISLPSPFLVTVPSSVALTLTSLSLKSALWPTIYAPRRKGEVQEWSRGKARWAWEAMNTAVQEALRRQEEGEGRSFYRTACLPVAAYVPVPYETSDSNDAPPAFMAHDTRRMAAHPSATPGDTEPESVIEPGVPLDRDEEGEANGDSPRNGTNYLLTSQTLFTTHEPCIMCSMALLHSRVKEIVYLVPMPKTGGCGGLTCVPALPGVNHRFGICRWKEGMIEEAGLHLEASVDA</sequence>
<proteinExistence type="inferred from homology"/>
<dbReference type="PROSITE" id="PS50280">
    <property type="entry name" value="SET"/>
    <property type="match status" value="1"/>
</dbReference>
<comment type="similarity">
    <text evidence="2">Belongs to the cytidine and deoxycytidylate deaminase family. ADAT3 subfamily.</text>
</comment>
<dbReference type="OrthoDB" id="3180714at2759"/>
<dbReference type="GO" id="GO:0005634">
    <property type="term" value="C:nucleus"/>
    <property type="evidence" value="ECO:0007669"/>
    <property type="project" value="TreeGrafter"/>
</dbReference>
<dbReference type="InterPro" id="IPR001214">
    <property type="entry name" value="SET_dom"/>
</dbReference>
<dbReference type="PANTHER" id="PTHR11079:SF156">
    <property type="entry name" value="INACTIVE TRNA-SPECIFIC ADENOSINE DEAMINASE-LIKE PROTEIN 3-RELATED"/>
    <property type="match status" value="1"/>
</dbReference>
<keyword evidence="1" id="KW-0819">tRNA processing</keyword>
<evidence type="ECO:0000313" key="6">
    <source>
        <dbReference type="Proteomes" id="UP000623467"/>
    </source>
</evidence>
<dbReference type="Pfam" id="PF00856">
    <property type="entry name" value="SET"/>
    <property type="match status" value="1"/>
</dbReference>
<evidence type="ECO:0000259" key="4">
    <source>
        <dbReference type="PROSITE" id="PS50280"/>
    </source>
</evidence>
<feature type="region of interest" description="Disordered" evidence="3">
    <location>
        <begin position="363"/>
        <end position="403"/>
    </location>
</feature>
<organism evidence="5 6">
    <name type="scientific">Mycena sanguinolenta</name>
    <dbReference type="NCBI Taxonomy" id="230812"/>
    <lineage>
        <taxon>Eukaryota</taxon>
        <taxon>Fungi</taxon>
        <taxon>Dikarya</taxon>
        <taxon>Basidiomycota</taxon>
        <taxon>Agaricomycotina</taxon>
        <taxon>Agaricomycetes</taxon>
        <taxon>Agaricomycetidae</taxon>
        <taxon>Agaricales</taxon>
        <taxon>Marasmiineae</taxon>
        <taxon>Mycenaceae</taxon>
        <taxon>Mycena</taxon>
    </lineage>
</organism>
<dbReference type="GO" id="GO:0008168">
    <property type="term" value="F:methyltransferase activity"/>
    <property type="evidence" value="ECO:0007669"/>
    <property type="project" value="UniProtKB-KW"/>
</dbReference>
<keyword evidence="5" id="KW-0808">Transferase</keyword>
<dbReference type="GO" id="GO:0032259">
    <property type="term" value="P:methylation"/>
    <property type="evidence" value="ECO:0007669"/>
    <property type="project" value="UniProtKB-KW"/>
</dbReference>
<comment type="caution">
    <text evidence="5">The sequence shown here is derived from an EMBL/GenBank/DDBJ whole genome shotgun (WGS) entry which is preliminary data.</text>
</comment>
<keyword evidence="6" id="KW-1185">Reference proteome</keyword>
<evidence type="ECO:0000256" key="3">
    <source>
        <dbReference type="SAM" id="MobiDB-lite"/>
    </source>
</evidence>
<dbReference type="Gene3D" id="3.40.140.10">
    <property type="entry name" value="Cytidine Deaminase, domain 2"/>
    <property type="match status" value="1"/>
</dbReference>
<dbReference type="SMART" id="SM00317">
    <property type="entry name" value="SET"/>
    <property type="match status" value="1"/>
</dbReference>
<accession>A0A8H7CSU7</accession>
<dbReference type="Pfam" id="PF00383">
    <property type="entry name" value="dCMP_cyt_deam_1"/>
    <property type="match status" value="1"/>
</dbReference>
<dbReference type="InterPro" id="IPR002125">
    <property type="entry name" value="CMP_dCMP_dom"/>
</dbReference>
<evidence type="ECO:0000313" key="5">
    <source>
        <dbReference type="EMBL" id="KAF7346198.1"/>
    </source>
</evidence>